<proteinExistence type="inferred from homology"/>
<dbReference type="InterPro" id="IPR020946">
    <property type="entry name" value="Flavin_mOase-like"/>
</dbReference>
<evidence type="ECO:0000313" key="8">
    <source>
        <dbReference type="Proteomes" id="UP000275267"/>
    </source>
</evidence>
<dbReference type="EMBL" id="PQIB02000001">
    <property type="protein sequence ID" value="RLN38910.1"/>
    <property type="molecule type" value="Genomic_DNA"/>
</dbReference>
<keyword evidence="8" id="KW-1185">Reference proteome</keyword>
<dbReference type="SUPFAM" id="SSF51905">
    <property type="entry name" value="FAD/NAD(P)-binding domain"/>
    <property type="match status" value="2"/>
</dbReference>
<dbReference type="AlphaFoldDB" id="A0A3L6TFC7"/>
<dbReference type="Pfam" id="PF00743">
    <property type="entry name" value="FMO-like"/>
    <property type="match status" value="2"/>
</dbReference>
<dbReference type="PANTHER" id="PTHR23023">
    <property type="entry name" value="DIMETHYLANILINE MONOOXYGENASE"/>
    <property type="match status" value="1"/>
</dbReference>
<evidence type="ECO:0000256" key="3">
    <source>
        <dbReference type="ARBA" id="ARBA00022827"/>
    </source>
</evidence>
<comment type="cofactor">
    <cofactor evidence="6">
        <name>FAD</name>
        <dbReference type="ChEBI" id="CHEBI:57692"/>
    </cofactor>
</comment>
<keyword evidence="4" id="KW-0521">NADP</keyword>
<dbReference type="GO" id="GO:0004499">
    <property type="term" value="F:N,N-dimethylaniline monooxygenase activity"/>
    <property type="evidence" value="ECO:0007669"/>
    <property type="project" value="InterPro"/>
</dbReference>
<keyword evidence="5 6" id="KW-0560">Oxidoreductase</keyword>
<dbReference type="PIRSF" id="PIRSF000332">
    <property type="entry name" value="FMO"/>
    <property type="match status" value="1"/>
</dbReference>
<dbReference type="FunFam" id="3.50.50.60:FF:000169">
    <property type="entry name" value="Flavin-containing monooxygenase"/>
    <property type="match status" value="1"/>
</dbReference>
<dbReference type="InterPro" id="IPR036188">
    <property type="entry name" value="FAD/NAD-bd_sf"/>
</dbReference>
<keyword evidence="3 6" id="KW-0274">FAD</keyword>
<organism evidence="7 8">
    <name type="scientific">Panicum miliaceum</name>
    <name type="common">Proso millet</name>
    <name type="synonym">Broomcorn millet</name>
    <dbReference type="NCBI Taxonomy" id="4540"/>
    <lineage>
        <taxon>Eukaryota</taxon>
        <taxon>Viridiplantae</taxon>
        <taxon>Streptophyta</taxon>
        <taxon>Embryophyta</taxon>
        <taxon>Tracheophyta</taxon>
        <taxon>Spermatophyta</taxon>
        <taxon>Magnoliopsida</taxon>
        <taxon>Liliopsida</taxon>
        <taxon>Poales</taxon>
        <taxon>Poaceae</taxon>
        <taxon>PACMAD clade</taxon>
        <taxon>Panicoideae</taxon>
        <taxon>Panicodae</taxon>
        <taxon>Paniceae</taxon>
        <taxon>Panicinae</taxon>
        <taxon>Panicum</taxon>
        <taxon>Panicum sect. Panicum</taxon>
    </lineage>
</organism>
<dbReference type="GO" id="GO:0050660">
    <property type="term" value="F:flavin adenine dinucleotide binding"/>
    <property type="evidence" value="ECO:0007669"/>
    <property type="project" value="InterPro"/>
</dbReference>
<dbReference type="STRING" id="4540.A0A3L6TFC7"/>
<keyword evidence="2 6" id="KW-0285">Flavoprotein</keyword>
<reference evidence="8" key="1">
    <citation type="journal article" date="2019" name="Nat. Commun.">
        <title>The genome of broomcorn millet.</title>
        <authorList>
            <person name="Zou C."/>
            <person name="Miki D."/>
            <person name="Li D."/>
            <person name="Tang Q."/>
            <person name="Xiao L."/>
            <person name="Rajput S."/>
            <person name="Deng P."/>
            <person name="Jia W."/>
            <person name="Huang R."/>
            <person name="Zhang M."/>
            <person name="Sun Y."/>
            <person name="Hu J."/>
            <person name="Fu X."/>
            <person name="Schnable P.S."/>
            <person name="Li F."/>
            <person name="Zhang H."/>
            <person name="Feng B."/>
            <person name="Zhu X."/>
            <person name="Liu R."/>
            <person name="Schnable J.C."/>
            <person name="Zhu J.-K."/>
            <person name="Zhang H."/>
        </authorList>
    </citation>
    <scope>NUCLEOTIDE SEQUENCE [LARGE SCALE GENOMIC DNA]</scope>
</reference>
<dbReference type="InterPro" id="IPR050346">
    <property type="entry name" value="FMO-like"/>
</dbReference>
<evidence type="ECO:0000256" key="2">
    <source>
        <dbReference type="ARBA" id="ARBA00022630"/>
    </source>
</evidence>
<dbReference type="EC" id="1.-.-.-" evidence="6"/>
<name>A0A3L6TFC7_PANMI</name>
<dbReference type="PROSITE" id="PS51257">
    <property type="entry name" value="PROKAR_LIPOPROTEIN"/>
    <property type="match status" value="1"/>
</dbReference>
<dbReference type="Pfam" id="PF13450">
    <property type="entry name" value="NAD_binding_8"/>
    <property type="match status" value="1"/>
</dbReference>
<comment type="similarity">
    <text evidence="1 6">Belongs to the FMO family.</text>
</comment>
<protein>
    <recommendedName>
        <fullName evidence="6">Flavin-containing monooxygenase</fullName>
        <ecNumber evidence="6">1.-.-.-</ecNumber>
    </recommendedName>
</protein>
<accession>A0A3L6TFC7</accession>
<dbReference type="Gene3D" id="3.50.50.60">
    <property type="entry name" value="FAD/NAD(P)-binding domain"/>
    <property type="match status" value="3"/>
</dbReference>
<evidence type="ECO:0000313" key="7">
    <source>
        <dbReference type="EMBL" id="RLN38910.1"/>
    </source>
</evidence>
<evidence type="ECO:0000256" key="1">
    <source>
        <dbReference type="ARBA" id="ARBA00009183"/>
    </source>
</evidence>
<dbReference type="OrthoDB" id="66881at2759"/>
<dbReference type="FunFam" id="3.50.50.60:FF:000403">
    <property type="entry name" value="Flavin-containing monooxygenase"/>
    <property type="match status" value="1"/>
</dbReference>
<gene>
    <name evidence="7" type="ORF">C2845_PM01G47860</name>
</gene>
<sequence length="409" mass="45601">METKRVVIVGAGVSGLAACKHLLERGCRPTVFEADTVLGGVWARTPACTELQTPRPFVTQVFPDHRQVVAYLDAYARHFGVLDCIRFGHRVVGMEYDGVSEEAVAGWKEWAGNGEAFGSGAGEWRLSVANAEGQVEKHKADFVILCIGRFSGVPNIPTFPEGKGPEAFDGQVIHSMDYAKLGTSKAKEMIRGKRVTVVGYLKSALDIAAECAQRWAFSKFAESYYSIPMKKYDMVPDHSLFEALAACLIAITPKDHYKRLEEGSIVLKKSKTFTFCKEGLLVEGESSPLKSDIVIFGTGFQGDEKIKDMFTSEYFRSIAVGSASTTVPLYRECIHPKIPQLAVIGYSESISNLYTSELRAKWLVHFMDGGFRLPNVTAVQKDVLEWEKYMKRYSGRYFRRSSIVILHNW</sequence>
<dbReference type="InterPro" id="IPR000960">
    <property type="entry name" value="Flavin_mOase"/>
</dbReference>
<evidence type="ECO:0000256" key="6">
    <source>
        <dbReference type="RuleBase" id="RU361177"/>
    </source>
</evidence>
<evidence type="ECO:0000256" key="5">
    <source>
        <dbReference type="ARBA" id="ARBA00023002"/>
    </source>
</evidence>
<dbReference type="GO" id="GO:0050661">
    <property type="term" value="F:NADP binding"/>
    <property type="evidence" value="ECO:0007669"/>
    <property type="project" value="InterPro"/>
</dbReference>
<dbReference type="PRINTS" id="PR00370">
    <property type="entry name" value="FMOXYGENASE"/>
</dbReference>
<comment type="caution">
    <text evidence="7">The sequence shown here is derived from an EMBL/GenBank/DDBJ whole genome shotgun (WGS) entry which is preliminary data.</text>
</comment>
<dbReference type="Proteomes" id="UP000275267">
    <property type="component" value="Unassembled WGS sequence"/>
</dbReference>
<evidence type="ECO:0000256" key="4">
    <source>
        <dbReference type="ARBA" id="ARBA00022857"/>
    </source>
</evidence>
<keyword evidence="6" id="KW-0503">Monooxygenase</keyword>